<protein>
    <submittedName>
        <fullName evidence="2">Uncharacterized protein</fullName>
    </submittedName>
</protein>
<proteinExistence type="predicted"/>
<evidence type="ECO:0000313" key="3">
    <source>
        <dbReference type="Proteomes" id="UP000321501"/>
    </source>
</evidence>
<dbReference type="EMBL" id="AP019835">
    <property type="protein sequence ID" value="BBM48753.1"/>
    <property type="molecule type" value="Genomic_DNA"/>
</dbReference>
<gene>
    <name evidence="2" type="ORF">JMUB3934_0022</name>
</gene>
<feature type="transmembrane region" description="Helical" evidence="1">
    <location>
        <begin position="156"/>
        <end position="179"/>
    </location>
</feature>
<evidence type="ECO:0000256" key="1">
    <source>
        <dbReference type="SAM" id="Phobius"/>
    </source>
</evidence>
<dbReference type="AlphaFoldDB" id="A0A510KFT6"/>
<feature type="transmembrane region" description="Helical" evidence="1">
    <location>
        <begin position="7"/>
        <end position="25"/>
    </location>
</feature>
<dbReference type="RefSeq" id="WP_146963199.1">
    <property type="nucleotide sequence ID" value="NZ_AP019835.1"/>
</dbReference>
<keyword evidence="1" id="KW-0472">Membrane</keyword>
<reference evidence="2 3" key="1">
    <citation type="submission" date="2019-07" db="EMBL/GenBank/DDBJ databases">
        <title>Complete Genome Sequence of Leptotrichia wadei Strain JMUB3934.</title>
        <authorList>
            <person name="Watanabe S."/>
            <person name="Cui L."/>
        </authorList>
    </citation>
    <scope>NUCLEOTIDE SEQUENCE [LARGE SCALE GENOMIC DNA]</scope>
    <source>
        <strain evidence="2 3">JMUB3934</strain>
    </source>
</reference>
<sequence>MIKKNSKYLFLFILVFGILYTYTIIGEEYIRNTYMYINKYYILSNFGWGNNSSSIFLKIVNKETYNNCIVVKKISDYEGKYLIGEVGTDKYAYLDCKKELKYKGYFYINYDNENEAKFNLTKEEIKNKFPGKIKYLKAQKFLNLYGEGNIGQPKEVVIVGIFLWTITIIFLIIIIKSILKYI</sequence>
<keyword evidence="1" id="KW-1133">Transmembrane helix</keyword>
<organism evidence="2 3">
    <name type="scientific">Leptotrichia wadei</name>
    <dbReference type="NCBI Taxonomy" id="157687"/>
    <lineage>
        <taxon>Bacteria</taxon>
        <taxon>Fusobacteriati</taxon>
        <taxon>Fusobacteriota</taxon>
        <taxon>Fusobacteriia</taxon>
        <taxon>Fusobacteriales</taxon>
        <taxon>Leptotrichiaceae</taxon>
        <taxon>Leptotrichia</taxon>
    </lineage>
</organism>
<accession>A0A510KFT6</accession>
<keyword evidence="1" id="KW-0812">Transmembrane</keyword>
<name>A0A510KFT6_9FUSO</name>
<evidence type="ECO:0000313" key="2">
    <source>
        <dbReference type="EMBL" id="BBM48753.1"/>
    </source>
</evidence>
<dbReference type="Proteomes" id="UP000321501">
    <property type="component" value="Chromosome"/>
</dbReference>